<feature type="domain" description="ERCC4" evidence="11">
    <location>
        <begin position="426"/>
        <end position="506"/>
    </location>
</feature>
<dbReference type="SUPFAM" id="SSF52980">
    <property type="entry name" value="Restriction endonuclease-like"/>
    <property type="match status" value="1"/>
</dbReference>
<evidence type="ECO:0000256" key="8">
    <source>
        <dbReference type="ARBA" id="ARBA00023204"/>
    </source>
</evidence>
<evidence type="ECO:0000256" key="4">
    <source>
        <dbReference type="ARBA" id="ARBA00022759"/>
    </source>
</evidence>
<dbReference type="SMART" id="SM00891">
    <property type="entry name" value="ERCC4"/>
    <property type="match status" value="1"/>
</dbReference>
<organism evidence="12 13">
    <name type="scientific">Tetraparma gracilis</name>
    <dbReference type="NCBI Taxonomy" id="2962635"/>
    <lineage>
        <taxon>Eukaryota</taxon>
        <taxon>Sar</taxon>
        <taxon>Stramenopiles</taxon>
        <taxon>Ochrophyta</taxon>
        <taxon>Bolidophyceae</taxon>
        <taxon>Parmales</taxon>
        <taxon>Triparmaceae</taxon>
        <taxon>Tetraparma</taxon>
    </lineage>
</organism>
<reference evidence="12 13" key="1">
    <citation type="journal article" date="2023" name="Commun. Biol.">
        <title>Genome analysis of Parmales, the sister group of diatoms, reveals the evolutionary specialization of diatoms from phago-mixotrophs to photoautotrophs.</title>
        <authorList>
            <person name="Ban H."/>
            <person name="Sato S."/>
            <person name="Yoshikawa S."/>
            <person name="Yamada K."/>
            <person name="Nakamura Y."/>
            <person name="Ichinomiya M."/>
            <person name="Sato N."/>
            <person name="Blanc-Mathieu R."/>
            <person name="Endo H."/>
            <person name="Kuwata A."/>
            <person name="Ogata H."/>
        </authorList>
    </citation>
    <scope>NUCLEOTIDE SEQUENCE [LARGE SCALE GENOMIC DNA]</scope>
</reference>
<keyword evidence="7" id="KW-0238">DNA-binding</keyword>
<dbReference type="PANTHER" id="PTHR10150:SF0">
    <property type="entry name" value="DNA REPAIR ENDONUCLEASE XPF"/>
    <property type="match status" value="1"/>
</dbReference>
<protein>
    <recommendedName>
        <fullName evidence="11">ERCC4 domain-containing protein</fullName>
    </recommendedName>
</protein>
<keyword evidence="5" id="KW-0227">DNA damage</keyword>
<dbReference type="InterPro" id="IPR006166">
    <property type="entry name" value="ERCC4_domain"/>
</dbReference>
<keyword evidence="8" id="KW-0234">DNA repair</keyword>
<evidence type="ECO:0000256" key="6">
    <source>
        <dbReference type="ARBA" id="ARBA00022801"/>
    </source>
</evidence>
<comment type="similarity">
    <text evidence="2">Belongs to the XPF family.</text>
</comment>
<keyword evidence="6" id="KW-0378">Hydrolase</keyword>
<feature type="region of interest" description="Disordered" evidence="10">
    <location>
        <begin position="400"/>
        <end position="419"/>
    </location>
</feature>
<evidence type="ECO:0000256" key="10">
    <source>
        <dbReference type="SAM" id="MobiDB-lite"/>
    </source>
</evidence>
<feature type="non-terminal residue" evidence="12">
    <location>
        <position position="1"/>
    </location>
</feature>
<feature type="region of interest" description="Disordered" evidence="10">
    <location>
        <begin position="242"/>
        <end position="264"/>
    </location>
</feature>
<dbReference type="InterPro" id="IPR047520">
    <property type="entry name" value="XPF_nuclease"/>
</dbReference>
<evidence type="ECO:0000313" key="12">
    <source>
        <dbReference type="EMBL" id="GMI19384.1"/>
    </source>
</evidence>
<name>A0ABQ6M4S3_9STRA</name>
<dbReference type="CDD" id="cd20078">
    <property type="entry name" value="XPF_nuclease_XPF_euk"/>
    <property type="match status" value="1"/>
</dbReference>
<evidence type="ECO:0000256" key="9">
    <source>
        <dbReference type="ARBA" id="ARBA00023242"/>
    </source>
</evidence>
<evidence type="ECO:0000259" key="11">
    <source>
        <dbReference type="SMART" id="SM00891"/>
    </source>
</evidence>
<dbReference type="InterPro" id="IPR011335">
    <property type="entry name" value="Restrct_endonuc-II-like"/>
</dbReference>
<keyword evidence="4" id="KW-0255">Endonuclease</keyword>
<gene>
    <name evidence="12" type="ORF">TeGR_g12815</name>
</gene>
<comment type="subcellular location">
    <subcellularLocation>
        <location evidence="1">Nucleus</location>
    </subcellularLocation>
</comment>
<keyword evidence="13" id="KW-1185">Reference proteome</keyword>
<evidence type="ECO:0000256" key="3">
    <source>
        <dbReference type="ARBA" id="ARBA00022722"/>
    </source>
</evidence>
<evidence type="ECO:0000256" key="5">
    <source>
        <dbReference type="ARBA" id="ARBA00022763"/>
    </source>
</evidence>
<keyword evidence="3" id="KW-0540">Nuclease</keyword>
<keyword evidence="9" id="KW-0539">Nucleus</keyword>
<dbReference type="EMBL" id="BRYB01003716">
    <property type="protein sequence ID" value="GMI19384.1"/>
    <property type="molecule type" value="Genomic_DNA"/>
</dbReference>
<dbReference type="Gene3D" id="3.40.50.10130">
    <property type="match status" value="1"/>
</dbReference>
<evidence type="ECO:0000313" key="13">
    <source>
        <dbReference type="Proteomes" id="UP001165060"/>
    </source>
</evidence>
<dbReference type="Pfam" id="PF02732">
    <property type="entry name" value="ERCC4"/>
    <property type="match status" value="1"/>
</dbReference>
<evidence type="ECO:0000256" key="7">
    <source>
        <dbReference type="ARBA" id="ARBA00023125"/>
    </source>
</evidence>
<evidence type="ECO:0000256" key="2">
    <source>
        <dbReference type="ARBA" id="ARBA00010015"/>
    </source>
</evidence>
<proteinExistence type="inferred from homology"/>
<dbReference type="SUPFAM" id="SSF47781">
    <property type="entry name" value="RuvA domain 2-like"/>
    <property type="match status" value="1"/>
</dbReference>
<accession>A0ABQ6M4S3</accession>
<comment type="caution">
    <text evidence="12">The sequence shown here is derived from an EMBL/GenBank/DDBJ whole genome shotgun (WGS) entry which is preliminary data.</text>
</comment>
<dbReference type="PANTHER" id="PTHR10150">
    <property type="entry name" value="DNA REPAIR ENDONUCLEASE XPF"/>
    <property type="match status" value="1"/>
</dbReference>
<dbReference type="InterPro" id="IPR010994">
    <property type="entry name" value="RuvA_2-like"/>
</dbReference>
<dbReference type="Proteomes" id="UP001165060">
    <property type="component" value="Unassembled WGS sequence"/>
</dbReference>
<evidence type="ECO:0000256" key="1">
    <source>
        <dbReference type="ARBA" id="ARBA00004123"/>
    </source>
</evidence>
<dbReference type="Gene3D" id="1.10.150.20">
    <property type="entry name" value="5' to 3' exonuclease, C-terminal subdomain"/>
    <property type="match status" value="1"/>
</dbReference>
<sequence>PPHPAAYLSSFPNFPYHSLYSPSFSRLLFPLLSSLPPSPLLPLLRAYSSDLSSLSGLLAAVETAPPAAFHRQLANLYTSLHVRDASSSAATGWLSSAAGRDVLKSAAARVGGVSKESGKYEVATCPVEAKVVVLLDLVEEIRNTRGRRLEKQARGRRKLGARLGADTFSSCEVLVLCASAAGCSSVSSALRHGLQRHSDLSVLQHLADANEARRARPLSELRPAEQAEVLAEDGLRARIMDEVPPDRGSYDPPENPSVPRADPDDEFPCALVGPPAADSTSPPLVTVATFDELLGSPPLLYLQSLRPSHVVFYDGNVAAVRAVEQYSETLVPAGANKHEQLRVYYMVYADSVTHYSYQKQLERENRAWERLIDAKRGMTNNRLSEAATDAERVLAKDVDAARTDGSTRQGRGKRKAGVLDTPEGRTIAVDVREFRSGLPSALDNGGLRLAPLTLTVGDYVLSKNVVVERKAPGDLRSSLNSGRLFTQMESMEQYYATPTLLIEFDDSRGNTDFTLMTDDKDLMSEPSNESIITKLAVLTMKFNKARYLWSRNPKETVEIFKAVKELDTSHVDPKTAVEFGGSDEIDKMLGIAGDDDGKGAGGEEDEDGVNSTAVSILLKLPGVDAGNVKKIMVACDNLAELSELSKEDLKPLIGIANANRLWSFFRVKMNDATKAVAAKGGKKREKIKR</sequence>